<dbReference type="InterPro" id="IPR004843">
    <property type="entry name" value="Calcineurin-like_PHP"/>
</dbReference>
<dbReference type="Pfam" id="PF00149">
    <property type="entry name" value="Metallophos"/>
    <property type="match status" value="1"/>
</dbReference>
<dbReference type="GO" id="GO:0016787">
    <property type="term" value="F:hydrolase activity"/>
    <property type="evidence" value="ECO:0007669"/>
    <property type="project" value="InterPro"/>
</dbReference>
<name>A0A382GM41_9ZZZZ</name>
<proteinExistence type="predicted"/>
<dbReference type="Gene3D" id="3.60.21.10">
    <property type="match status" value="1"/>
</dbReference>
<gene>
    <name evidence="2" type="ORF">METZ01_LOCUS229052</name>
</gene>
<organism evidence="2">
    <name type="scientific">marine metagenome</name>
    <dbReference type="NCBI Taxonomy" id="408172"/>
    <lineage>
        <taxon>unclassified sequences</taxon>
        <taxon>metagenomes</taxon>
        <taxon>ecological metagenomes</taxon>
    </lineage>
</organism>
<reference evidence="2" key="1">
    <citation type="submission" date="2018-05" db="EMBL/GenBank/DDBJ databases">
        <authorList>
            <person name="Lanie J.A."/>
            <person name="Ng W.-L."/>
            <person name="Kazmierczak K.M."/>
            <person name="Andrzejewski T.M."/>
            <person name="Davidsen T.M."/>
            <person name="Wayne K.J."/>
            <person name="Tettelin H."/>
            <person name="Glass J.I."/>
            <person name="Rusch D."/>
            <person name="Podicherti R."/>
            <person name="Tsui H.-C.T."/>
            <person name="Winkler M.E."/>
        </authorList>
    </citation>
    <scope>NUCLEOTIDE SEQUENCE</scope>
</reference>
<protein>
    <recommendedName>
        <fullName evidence="1">Calcineurin-like phosphoesterase domain-containing protein</fullName>
    </recommendedName>
</protein>
<sequence>MKKFSAKNNSFLALSLFLFVVLESFVAHALAAPTTKGQNDTLRVGVVGDTGIGERAYRPGFIAVIKALQKHQPDLLLHLGDFLYQPKIFPKTCPERYLHEVRKTFVDPFQFKLFAPGDNDLPPNKKKPKGSGCWEKIDPMDNSFDSYPTSTHEPRTYEGTAIIANSFFAILNTYPWKDPKLWLGPRIKKAKKQGLWTIIVLHEPPMTTAWYLEKRDTVLKQLTQLGPDLVLSGNQHSYERFHQIGVPNPDGSIPYVSSETGNYLKGDGTIFVVSGGGGAYLKPFADQQGFKKRTAPKPVFDTLAKRALMNHYLILEIEQETLKVTTHRVCPEINTSNTENPRWKEDKPMWDAITLECEGKAKGVTAFDQFQIQLKKRSTHKKKTN</sequence>
<dbReference type="AlphaFoldDB" id="A0A382GM41"/>
<accession>A0A382GM41</accession>
<dbReference type="SUPFAM" id="SSF56300">
    <property type="entry name" value="Metallo-dependent phosphatases"/>
    <property type="match status" value="1"/>
</dbReference>
<dbReference type="EMBL" id="UINC01056317">
    <property type="protein sequence ID" value="SVB76198.1"/>
    <property type="molecule type" value="Genomic_DNA"/>
</dbReference>
<dbReference type="InterPro" id="IPR029052">
    <property type="entry name" value="Metallo-depent_PP-like"/>
</dbReference>
<evidence type="ECO:0000313" key="2">
    <source>
        <dbReference type="EMBL" id="SVB76198.1"/>
    </source>
</evidence>
<feature type="domain" description="Calcineurin-like phosphoesterase" evidence="1">
    <location>
        <begin position="42"/>
        <end position="238"/>
    </location>
</feature>
<evidence type="ECO:0000259" key="1">
    <source>
        <dbReference type="Pfam" id="PF00149"/>
    </source>
</evidence>